<dbReference type="EMBL" id="CP026562">
    <property type="protein sequence ID" value="AVB22142.1"/>
    <property type="molecule type" value="Genomic_DNA"/>
</dbReference>
<dbReference type="KEGG" id="pavl:BKM03_25300"/>
<protein>
    <submittedName>
        <fullName evidence="1">Uncharacterized protein</fullName>
    </submittedName>
</protein>
<evidence type="ECO:0000313" key="1">
    <source>
        <dbReference type="EMBL" id="AVB22142.1"/>
    </source>
</evidence>
<proteinExistence type="predicted"/>
<dbReference type="Proteomes" id="UP000236903">
    <property type="component" value="Chromosome"/>
</dbReference>
<name>A0AAD0M5S7_9PSED</name>
<gene>
    <name evidence="1" type="ORF">BKM03_25300</name>
</gene>
<organism evidence="1 2">
    <name type="scientific">Pseudomonas avellanae</name>
    <dbReference type="NCBI Taxonomy" id="46257"/>
    <lineage>
        <taxon>Bacteria</taxon>
        <taxon>Pseudomonadati</taxon>
        <taxon>Pseudomonadota</taxon>
        <taxon>Gammaproteobacteria</taxon>
        <taxon>Pseudomonadales</taxon>
        <taxon>Pseudomonadaceae</taxon>
        <taxon>Pseudomonas</taxon>
    </lineage>
</organism>
<evidence type="ECO:0000313" key="2">
    <source>
        <dbReference type="Proteomes" id="UP000236903"/>
    </source>
</evidence>
<accession>A0AAD0M5S7</accession>
<reference evidence="1 2" key="1">
    <citation type="submission" date="2018-02" db="EMBL/GenBank/DDBJ databases">
        <title>Comparative genomics of Pseudomonas syringae.</title>
        <authorList>
            <person name="Hulin M.T."/>
        </authorList>
    </citation>
    <scope>NUCLEOTIDE SEQUENCE [LARGE SCALE GENOMIC DNA]</scope>
    <source>
        <strain evidence="1 2">R2leaf</strain>
    </source>
</reference>
<sequence length="76" mass="8464">MGVVKRRKSSGRLAVVSNSCVLWRVGELNAIPVGASLLAKAIVRTLEFQGLHWPLREQARSHEICVWCRKARLAAL</sequence>
<dbReference type="AlphaFoldDB" id="A0AAD0M5S7"/>